<gene>
    <name evidence="3" type="ORF">DQ384_26655</name>
</gene>
<dbReference type="Proteomes" id="UP000253094">
    <property type="component" value="Unassembled WGS sequence"/>
</dbReference>
<feature type="region of interest" description="Disordered" evidence="1">
    <location>
        <begin position="188"/>
        <end position="213"/>
    </location>
</feature>
<dbReference type="OrthoDB" id="582586at2"/>
<dbReference type="Pfam" id="PF14534">
    <property type="entry name" value="DUF4440"/>
    <property type="match status" value="1"/>
</dbReference>
<comment type="caution">
    <text evidence="3">The sequence shown here is derived from an EMBL/GenBank/DDBJ whole genome shotgun (WGS) entry which is preliminary data.</text>
</comment>
<dbReference type="InterPro" id="IPR032710">
    <property type="entry name" value="NTF2-like_dom_sf"/>
</dbReference>
<dbReference type="EMBL" id="QOIL01000016">
    <property type="protein sequence ID" value="RCG27297.1"/>
    <property type="molecule type" value="Genomic_DNA"/>
</dbReference>
<protein>
    <submittedName>
        <fullName evidence="3">SgcJ/EcaC family oxidoreductase</fullName>
    </submittedName>
</protein>
<reference evidence="3 4" key="1">
    <citation type="submission" date="2018-06" db="EMBL/GenBank/DDBJ databases">
        <title>Sphaerisporangium craniellae sp. nov., isolated from a marine sponge in the South China Sea.</title>
        <authorList>
            <person name="Li L."/>
        </authorList>
    </citation>
    <scope>NUCLEOTIDE SEQUENCE [LARGE SCALE GENOMIC DNA]</scope>
    <source>
        <strain evidence="3 4">CCTCC AA 208026</strain>
    </source>
</reference>
<dbReference type="InterPro" id="IPR027843">
    <property type="entry name" value="DUF4440"/>
</dbReference>
<dbReference type="AlphaFoldDB" id="A0A367FC78"/>
<organism evidence="3 4">
    <name type="scientific">Sphaerisporangium album</name>
    <dbReference type="NCBI Taxonomy" id="509200"/>
    <lineage>
        <taxon>Bacteria</taxon>
        <taxon>Bacillati</taxon>
        <taxon>Actinomycetota</taxon>
        <taxon>Actinomycetes</taxon>
        <taxon>Streptosporangiales</taxon>
        <taxon>Streptosporangiaceae</taxon>
        <taxon>Sphaerisporangium</taxon>
    </lineage>
</organism>
<evidence type="ECO:0000313" key="3">
    <source>
        <dbReference type="EMBL" id="RCG27297.1"/>
    </source>
</evidence>
<dbReference type="NCBIfam" id="TIGR02246">
    <property type="entry name" value="SgcJ/EcaC family oxidoreductase"/>
    <property type="match status" value="1"/>
</dbReference>
<feature type="domain" description="DUF4440" evidence="2">
    <location>
        <begin position="56"/>
        <end position="168"/>
    </location>
</feature>
<dbReference type="InterPro" id="IPR011944">
    <property type="entry name" value="Steroid_delta5-4_isomerase"/>
</dbReference>
<evidence type="ECO:0000256" key="1">
    <source>
        <dbReference type="SAM" id="MobiDB-lite"/>
    </source>
</evidence>
<name>A0A367FC78_9ACTN</name>
<evidence type="ECO:0000259" key="2">
    <source>
        <dbReference type="Pfam" id="PF14534"/>
    </source>
</evidence>
<sequence length="213" mass="23345">MDIRRYTRRTVHLAVVGGLGAALLTGPRPVGATSADNPAAASRTPATAADSDLVALRRIWERQAEAWARGDGAAYARIYTADADLVNIKGEHLRNRPVIAARLQFYFNNDLKNTHILRLDERVRLVSPTMAIIVRKDCVLYGAERSCRPDTLSINTSVAVKDAGQWLITSFHNTLVQPHDQTRRPFRGVLPATRERPPALPDGPGEAVSPPTP</sequence>
<dbReference type="RefSeq" id="WP_114031637.1">
    <property type="nucleotide sequence ID" value="NZ_QOIL01000016.1"/>
</dbReference>
<accession>A0A367FC78</accession>
<proteinExistence type="predicted"/>
<keyword evidence="4" id="KW-1185">Reference proteome</keyword>
<evidence type="ECO:0000313" key="4">
    <source>
        <dbReference type="Proteomes" id="UP000253094"/>
    </source>
</evidence>
<dbReference type="Gene3D" id="3.10.450.50">
    <property type="match status" value="1"/>
</dbReference>
<dbReference type="SUPFAM" id="SSF54427">
    <property type="entry name" value="NTF2-like"/>
    <property type="match status" value="1"/>
</dbReference>